<evidence type="ECO:0000256" key="3">
    <source>
        <dbReference type="SAM" id="SignalP"/>
    </source>
</evidence>
<sequence>MVPSLRRIGATGLMVLAMAGPTAAAHAAPSPSTPFQSIPSLSTLGQSAPADRHMAPPNRPEAPVVQAIGVGVAVLLFGAAIAVLRGRRSDVTDWPPSGTLSGLSPSDRDGILVLADSRIARQDAEPAPPDATRPRSGPPVRPDDPRRSPPAPHRPPLPSRTPAAPRIGFGTAPAPARGTGWRAQPSLAGRFQPLGRQQRPAAPDRPGTVAPTDSDLPGAMAPAHVPAPATAPDEPCRPEQPEPAGQQELTADVWAEGLSVTVSLNGVRGRGSEPPFAWRRAGQALPDAALPLLVGERDGRRLFVDLARCPDVLTVVERATDGQPYAHRLVRQVLAAGNEVTVVGDILGGTLPAGCTRAGALSEVEPSRTPGVVLCARLDPGDGQVVHQLRLAGAQVPVILGGVTPSRWCVRVGTPAGEVDAGPA</sequence>
<evidence type="ECO:0000256" key="1">
    <source>
        <dbReference type="SAM" id="MobiDB-lite"/>
    </source>
</evidence>
<protein>
    <submittedName>
        <fullName evidence="4">Uncharacterized protein</fullName>
    </submittedName>
</protein>
<name>A0ABV6LXK7_9ACTN</name>
<feature type="transmembrane region" description="Helical" evidence="2">
    <location>
        <begin position="64"/>
        <end position="84"/>
    </location>
</feature>
<keyword evidence="2" id="KW-0472">Membrane</keyword>
<gene>
    <name evidence="4" type="ORF">ACFFIA_05750</name>
</gene>
<keyword evidence="2" id="KW-1133">Transmembrane helix</keyword>
<feature type="compositionally biased region" description="Low complexity" evidence="1">
    <location>
        <begin position="25"/>
        <end position="34"/>
    </location>
</feature>
<comment type="caution">
    <text evidence="4">The sequence shown here is derived from an EMBL/GenBank/DDBJ whole genome shotgun (WGS) entry which is preliminary data.</text>
</comment>
<keyword evidence="2" id="KW-0812">Transmembrane</keyword>
<feature type="compositionally biased region" description="Pro residues" evidence="1">
    <location>
        <begin position="148"/>
        <end position="159"/>
    </location>
</feature>
<keyword evidence="5" id="KW-1185">Reference proteome</keyword>
<feature type="compositionally biased region" description="Polar residues" evidence="1">
    <location>
        <begin position="35"/>
        <end position="46"/>
    </location>
</feature>
<feature type="compositionally biased region" description="Pro residues" evidence="1">
    <location>
        <begin position="126"/>
        <end position="140"/>
    </location>
</feature>
<dbReference type="Proteomes" id="UP001589867">
    <property type="component" value="Unassembled WGS sequence"/>
</dbReference>
<dbReference type="RefSeq" id="WP_377246515.1">
    <property type="nucleotide sequence ID" value="NZ_JBHLUH010000007.1"/>
</dbReference>
<evidence type="ECO:0000313" key="5">
    <source>
        <dbReference type="Proteomes" id="UP001589867"/>
    </source>
</evidence>
<feature type="region of interest" description="Disordered" evidence="1">
    <location>
        <begin position="89"/>
        <end position="108"/>
    </location>
</feature>
<feature type="region of interest" description="Disordered" evidence="1">
    <location>
        <begin position="196"/>
        <end position="246"/>
    </location>
</feature>
<organism evidence="4 5">
    <name type="scientific">Phytohabitans kaempferiae</name>
    <dbReference type="NCBI Taxonomy" id="1620943"/>
    <lineage>
        <taxon>Bacteria</taxon>
        <taxon>Bacillati</taxon>
        <taxon>Actinomycetota</taxon>
        <taxon>Actinomycetes</taxon>
        <taxon>Micromonosporales</taxon>
        <taxon>Micromonosporaceae</taxon>
    </lineage>
</organism>
<feature type="chain" id="PRO_5045651797" evidence="3">
    <location>
        <begin position="28"/>
        <end position="424"/>
    </location>
</feature>
<proteinExistence type="predicted"/>
<dbReference type="EMBL" id="JBHLUH010000007">
    <property type="protein sequence ID" value="MFC0527157.1"/>
    <property type="molecule type" value="Genomic_DNA"/>
</dbReference>
<evidence type="ECO:0000313" key="4">
    <source>
        <dbReference type="EMBL" id="MFC0527157.1"/>
    </source>
</evidence>
<feature type="compositionally biased region" description="Low complexity" evidence="1">
    <location>
        <begin position="217"/>
        <end position="232"/>
    </location>
</feature>
<feature type="region of interest" description="Disordered" evidence="1">
    <location>
        <begin position="118"/>
        <end position="183"/>
    </location>
</feature>
<feature type="region of interest" description="Disordered" evidence="1">
    <location>
        <begin position="25"/>
        <end position="60"/>
    </location>
</feature>
<accession>A0ABV6LXK7</accession>
<feature type="compositionally biased region" description="Low complexity" evidence="1">
    <location>
        <begin position="95"/>
        <end position="105"/>
    </location>
</feature>
<evidence type="ECO:0000256" key="2">
    <source>
        <dbReference type="SAM" id="Phobius"/>
    </source>
</evidence>
<keyword evidence="3" id="KW-0732">Signal</keyword>
<reference evidence="4 5" key="1">
    <citation type="submission" date="2024-09" db="EMBL/GenBank/DDBJ databases">
        <authorList>
            <person name="Sun Q."/>
            <person name="Mori K."/>
        </authorList>
    </citation>
    <scope>NUCLEOTIDE SEQUENCE [LARGE SCALE GENOMIC DNA]</scope>
    <source>
        <strain evidence="4 5">TBRC 3947</strain>
    </source>
</reference>
<feature type="signal peptide" evidence="3">
    <location>
        <begin position="1"/>
        <end position="27"/>
    </location>
</feature>